<evidence type="ECO:0000313" key="2">
    <source>
        <dbReference type="EMBL" id="EGG14823.1"/>
    </source>
</evidence>
<dbReference type="STRING" id="1054147.F4QB51"/>
<dbReference type="InterPro" id="IPR003746">
    <property type="entry name" value="DUF167"/>
</dbReference>
<dbReference type="GeneID" id="14866918"/>
<dbReference type="SUPFAM" id="SSF69786">
    <property type="entry name" value="YggU-like"/>
    <property type="match status" value="1"/>
</dbReference>
<sequence>MIKSLILNNSTTTNTTTATTRYIGLSWRRYMSSMTKKKQSSPTTIVQANSVDETTIVRLNVNVHPNAKQSTIVQFTDDGCLDLRISQPPIDGKANDEVIDFLSDELKLKKRFITVDKGLKSRNKVIAIDLSESSLTKDTLYTTLKEKVVTDE</sequence>
<dbReference type="PANTHER" id="PTHR13420">
    <property type="entry name" value="UPF0235 PROTEIN C15ORF40"/>
    <property type="match status" value="1"/>
</dbReference>
<reference evidence="3" key="1">
    <citation type="journal article" date="2011" name="Genome Res.">
        <title>Phylogeny-wide analysis of social amoeba genomes highlights ancient origins for complex intercellular communication.</title>
        <authorList>
            <person name="Heidel A.J."/>
            <person name="Lawal H.M."/>
            <person name="Felder M."/>
            <person name="Schilde C."/>
            <person name="Helps N.R."/>
            <person name="Tunggal B."/>
            <person name="Rivero F."/>
            <person name="John U."/>
            <person name="Schleicher M."/>
            <person name="Eichinger L."/>
            <person name="Platzer M."/>
            <person name="Noegel A.A."/>
            <person name="Schaap P."/>
            <person name="Gloeckner G."/>
        </authorList>
    </citation>
    <scope>NUCLEOTIDE SEQUENCE [LARGE SCALE GENOMIC DNA]</scope>
    <source>
        <strain evidence="3">SH3</strain>
    </source>
</reference>
<organism evidence="2 3">
    <name type="scientific">Cavenderia fasciculata</name>
    <name type="common">Slime mold</name>
    <name type="synonym">Dictyostelium fasciculatum</name>
    <dbReference type="NCBI Taxonomy" id="261658"/>
    <lineage>
        <taxon>Eukaryota</taxon>
        <taxon>Amoebozoa</taxon>
        <taxon>Evosea</taxon>
        <taxon>Eumycetozoa</taxon>
        <taxon>Dictyostelia</taxon>
        <taxon>Acytosteliales</taxon>
        <taxon>Cavenderiaceae</taxon>
        <taxon>Cavenderia</taxon>
    </lineage>
</organism>
<proteinExistence type="inferred from homology"/>
<dbReference type="EMBL" id="GL883027">
    <property type="protein sequence ID" value="EGG14823.1"/>
    <property type="molecule type" value="Genomic_DNA"/>
</dbReference>
<protein>
    <submittedName>
        <fullName evidence="2">Uncharacterized protein</fullName>
    </submittedName>
</protein>
<evidence type="ECO:0000256" key="1">
    <source>
        <dbReference type="ARBA" id="ARBA00010364"/>
    </source>
</evidence>
<dbReference type="Pfam" id="PF02594">
    <property type="entry name" value="DUF167"/>
    <property type="match status" value="1"/>
</dbReference>
<dbReference type="AlphaFoldDB" id="F4QB51"/>
<dbReference type="Proteomes" id="UP000007797">
    <property type="component" value="Unassembled WGS sequence"/>
</dbReference>
<dbReference type="SMART" id="SM01152">
    <property type="entry name" value="DUF167"/>
    <property type="match status" value="1"/>
</dbReference>
<dbReference type="RefSeq" id="XP_004351339.1">
    <property type="nucleotide sequence ID" value="XM_004351287.1"/>
</dbReference>
<accession>F4QB51</accession>
<dbReference type="PANTHER" id="PTHR13420:SF7">
    <property type="entry name" value="UPF0235 PROTEIN C15ORF40"/>
    <property type="match status" value="1"/>
</dbReference>
<dbReference type="GO" id="GO:0005737">
    <property type="term" value="C:cytoplasm"/>
    <property type="evidence" value="ECO:0007669"/>
    <property type="project" value="TreeGrafter"/>
</dbReference>
<dbReference type="HAMAP" id="MF_00634">
    <property type="entry name" value="UPF0235"/>
    <property type="match status" value="1"/>
</dbReference>
<dbReference type="InterPro" id="IPR036591">
    <property type="entry name" value="YggU-like_sf"/>
</dbReference>
<dbReference type="KEGG" id="dfa:DFA_10696"/>
<keyword evidence="3" id="KW-1185">Reference proteome</keyword>
<evidence type="ECO:0000313" key="3">
    <source>
        <dbReference type="Proteomes" id="UP000007797"/>
    </source>
</evidence>
<gene>
    <name evidence="2" type="ORF">DFA_10696</name>
</gene>
<dbReference type="OrthoDB" id="244097at2759"/>
<comment type="similarity">
    <text evidence="1">Belongs to the UPF0235 family.</text>
</comment>
<dbReference type="Gene3D" id="3.30.1200.10">
    <property type="entry name" value="YggU-like"/>
    <property type="match status" value="1"/>
</dbReference>
<dbReference type="NCBIfam" id="TIGR00251">
    <property type="entry name" value="DUF167 family protein"/>
    <property type="match status" value="1"/>
</dbReference>
<dbReference type="OMA" id="ATTRYIG"/>
<name>F4QB51_CACFS</name>